<dbReference type="EMBL" id="ADMC01000017">
    <property type="protein sequence ID" value="EHP48800.1"/>
    <property type="molecule type" value="Genomic_DNA"/>
</dbReference>
<evidence type="ECO:0000313" key="8">
    <source>
        <dbReference type="EMBL" id="EHP48800.1"/>
    </source>
</evidence>
<dbReference type="PANTHER" id="PTHR43711:SF26">
    <property type="entry name" value="SENSOR HISTIDINE KINASE RCSC"/>
    <property type="match status" value="1"/>
</dbReference>
<evidence type="ECO:0000256" key="2">
    <source>
        <dbReference type="ARBA" id="ARBA00012438"/>
    </source>
</evidence>
<dbReference type="Proteomes" id="UP000004892">
    <property type="component" value="Unassembled WGS sequence"/>
</dbReference>
<dbReference type="PANTHER" id="PTHR43711">
    <property type="entry name" value="TWO-COMPONENT HISTIDINE KINASE"/>
    <property type="match status" value="1"/>
</dbReference>
<dbReference type="RefSeq" id="WP_009136311.1">
    <property type="nucleotide sequence ID" value="NZ_JH594596.1"/>
</dbReference>
<dbReference type="AlphaFoldDB" id="H1DFX7"/>
<keyword evidence="6" id="KW-1133">Transmembrane helix</keyword>
<dbReference type="SUPFAM" id="SSF48452">
    <property type="entry name" value="TPR-like"/>
    <property type="match status" value="1"/>
</dbReference>
<feature type="transmembrane region" description="Helical" evidence="6">
    <location>
        <begin position="398"/>
        <end position="418"/>
    </location>
</feature>
<evidence type="ECO:0000256" key="1">
    <source>
        <dbReference type="ARBA" id="ARBA00000085"/>
    </source>
</evidence>
<name>H1DFX7_9BACT</name>
<comment type="caution">
    <text evidence="8">The sequence shown here is derived from an EMBL/GenBank/DDBJ whole genome shotgun (WGS) entry which is preliminary data.</text>
</comment>
<keyword evidence="6" id="KW-0472">Membrane</keyword>
<dbReference type="HOGENOM" id="CLU_027708_0_0_10"/>
<dbReference type="SUPFAM" id="SSF47384">
    <property type="entry name" value="Homodimeric domain of signal transducing histidine kinase"/>
    <property type="match status" value="1"/>
</dbReference>
<dbReference type="Gene3D" id="1.25.40.10">
    <property type="entry name" value="Tetratricopeptide repeat domain"/>
    <property type="match status" value="1"/>
</dbReference>
<dbReference type="InterPro" id="IPR011990">
    <property type="entry name" value="TPR-like_helical_dom_sf"/>
</dbReference>
<dbReference type="Gene3D" id="1.10.287.130">
    <property type="match status" value="1"/>
</dbReference>
<dbReference type="eggNOG" id="COG2205">
    <property type="taxonomic scope" value="Bacteria"/>
</dbReference>
<dbReference type="InterPro" id="IPR003661">
    <property type="entry name" value="HisK_dim/P_dom"/>
</dbReference>
<dbReference type="STRING" id="742817.HMPREF9449_01163"/>
<keyword evidence="4" id="KW-0418">Kinase</keyword>
<keyword evidence="6" id="KW-0812">Transmembrane</keyword>
<dbReference type="eggNOG" id="COG0457">
    <property type="taxonomic scope" value="Bacteria"/>
</dbReference>
<dbReference type="InterPro" id="IPR036097">
    <property type="entry name" value="HisK_dim/P_sf"/>
</dbReference>
<proteinExistence type="predicted"/>
<evidence type="ECO:0000256" key="6">
    <source>
        <dbReference type="SAM" id="Phobius"/>
    </source>
</evidence>
<evidence type="ECO:0000313" key="9">
    <source>
        <dbReference type="Proteomes" id="UP000004892"/>
    </source>
</evidence>
<organism evidence="8 9">
    <name type="scientific">Odoribacter laneus YIT 12061</name>
    <dbReference type="NCBI Taxonomy" id="742817"/>
    <lineage>
        <taxon>Bacteria</taxon>
        <taxon>Pseudomonadati</taxon>
        <taxon>Bacteroidota</taxon>
        <taxon>Bacteroidia</taxon>
        <taxon>Bacteroidales</taxon>
        <taxon>Odoribacteraceae</taxon>
        <taxon>Odoribacter</taxon>
    </lineage>
</organism>
<dbReference type="Pfam" id="PF00512">
    <property type="entry name" value="HisKA"/>
    <property type="match status" value="1"/>
</dbReference>
<reference evidence="8 9" key="1">
    <citation type="submission" date="2012-01" db="EMBL/GenBank/DDBJ databases">
        <title>The Genome Sequence of Odoribacter laneus YIT 12061.</title>
        <authorList>
            <consortium name="The Broad Institute Genome Sequencing Platform"/>
            <person name="Earl A."/>
            <person name="Ward D."/>
            <person name="Feldgarden M."/>
            <person name="Gevers D."/>
            <person name="Morotomi M."/>
            <person name="Young S.K."/>
            <person name="Zeng Q."/>
            <person name="Gargeya S."/>
            <person name="Fitzgerald M."/>
            <person name="Haas B."/>
            <person name="Abouelleil A."/>
            <person name="Alvarado L."/>
            <person name="Arachchi H.M."/>
            <person name="Berlin A."/>
            <person name="Chapman S.B."/>
            <person name="Gearin G."/>
            <person name="Goldberg J."/>
            <person name="Griggs A."/>
            <person name="Gujja S."/>
            <person name="Hansen M."/>
            <person name="Heiman D."/>
            <person name="Howarth C."/>
            <person name="Larimer J."/>
            <person name="Lui A."/>
            <person name="MacDonald P.J.P."/>
            <person name="McCowen C."/>
            <person name="Montmayeur A."/>
            <person name="Murphy C."/>
            <person name="Neiman D."/>
            <person name="Pearson M."/>
            <person name="Priest M."/>
            <person name="Roberts A."/>
            <person name="Saif S."/>
            <person name="Shea T."/>
            <person name="Sisk P."/>
            <person name="Stolte C."/>
            <person name="Sykes S."/>
            <person name="Wortman J."/>
            <person name="Nusbaum C."/>
            <person name="Birren B."/>
        </authorList>
    </citation>
    <scope>NUCLEOTIDE SEQUENCE [LARGE SCALE GENOMIC DNA]</scope>
    <source>
        <strain evidence="8 9">YIT 12061</strain>
    </source>
</reference>
<sequence length="654" mass="75982">MKKFLLLIYISMGSFSFLFGGDKVEGIHYRDSLQKVIELLPADSTRLSYLERMAYCHQYPPLDKFFAASLWEESIRQENAYYENLGAYYMATCFDKRHDPDSLSYWVDKLKEMALQRGTYDYYLEQKAALSRAQASKRKVEKAIYTAKDVLEEAIRYRSHNGEIAAYNSLACAYSVSSRRSESLEILIKAHKRFTERTKLSLRVDILSRIAGNYGNIGQDSAKMPYLQEMTEVLQEVMTKEPEAKNNWTNMAIDCQVKYIMHFLNKKNFSQVQEHIEKAKALLAPHVDPVFWLNVQLMQLQYFSQTREYDKSIALIDEVTPVILKNYVYTFGMLMSYKAMTQKDKGDIEGAITTLRYLIHTQDSLNNAFSASQLDQVKEVYHIDELLLEKQKISNTNLIRILSVLAILFVLIFFFYIYTRSLSRKIVQSEKAAAEAAARSEANNRAKERLRTEISHDIRISLNAVVGFAELLMEVDADFDKESKVEYGKIIQENAEQLLDYVNNILELSRLESGKIKYQQENCDLMEMCREAIDRARQFEKNIVQPFLQTTIQEISITTDRRNFLALLRSLIIFKKESNTDIYRTIIHIEQHEAEKKLVFRVINTPLAKDFQGNRTTLVRNEINSHLIHYFGGTYEVYPNDSEAPTLIFTYPLS</sequence>
<evidence type="ECO:0000256" key="4">
    <source>
        <dbReference type="ARBA" id="ARBA00022777"/>
    </source>
</evidence>
<keyword evidence="5" id="KW-0902">Two-component regulatory system</keyword>
<dbReference type="InterPro" id="IPR050736">
    <property type="entry name" value="Sensor_HK_Regulatory"/>
</dbReference>
<accession>H1DFX7</accession>
<dbReference type="SMART" id="SM00388">
    <property type="entry name" value="HisKA"/>
    <property type="match status" value="1"/>
</dbReference>
<keyword evidence="3" id="KW-0808">Transferase</keyword>
<dbReference type="GO" id="GO:0000155">
    <property type="term" value="F:phosphorelay sensor kinase activity"/>
    <property type="evidence" value="ECO:0007669"/>
    <property type="project" value="InterPro"/>
</dbReference>
<dbReference type="GeneID" id="98068750"/>
<dbReference type="EC" id="2.7.13.3" evidence="2"/>
<gene>
    <name evidence="8" type="ORF">HMPREF9449_01163</name>
</gene>
<dbReference type="CDD" id="cd00082">
    <property type="entry name" value="HisKA"/>
    <property type="match status" value="1"/>
</dbReference>
<evidence type="ECO:0000256" key="3">
    <source>
        <dbReference type="ARBA" id="ARBA00022679"/>
    </source>
</evidence>
<dbReference type="PATRIC" id="fig|742817.3.peg.1234"/>
<protein>
    <recommendedName>
        <fullName evidence="2">histidine kinase</fullName>
        <ecNumber evidence="2">2.7.13.3</ecNumber>
    </recommendedName>
</protein>
<evidence type="ECO:0000259" key="7">
    <source>
        <dbReference type="SMART" id="SM00388"/>
    </source>
</evidence>
<evidence type="ECO:0000256" key="5">
    <source>
        <dbReference type="ARBA" id="ARBA00023012"/>
    </source>
</evidence>
<keyword evidence="9" id="KW-1185">Reference proteome</keyword>
<feature type="domain" description="Signal transduction histidine kinase dimerisation/phosphoacceptor" evidence="7">
    <location>
        <begin position="446"/>
        <end position="514"/>
    </location>
</feature>
<comment type="catalytic activity">
    <reaction evidence="1">
        <text>ATP + protein L-histidine = ADP + protein N-phospho-L-histidine.</text>
        <dbReference type="EC" id="2.7.13.3"/>
    </reaction>
</comment>